<evidence type="ECO:0000256" key="1">
    <source>
        <dbReference type="SAM" id="MobiDB-lite"/>
    </source>
</evidence>
<keyword evidence="3" id="KW-1185">Reference proteome</keyword>
<dbReference type="EMBL" id="CYRY02026326">
    <property type="protein sequence ID" value="VCW98663.1"/>
    <property type="molecule type" value="Genomic_DNA"/>
</dbReference>
<dbReference type="AlphaFoldDB" id="A0A9X9LXC5"/>
<evidence type="ECO:0000313" key="3">
    <source>
        <dbReference type="Proteomes" id="UP000269945"/>
    </source>
</evidence>
<dbReference type="Proteomes" id="UP000269945">
    <property type="component" value="Unassembled WGS sequence"/>
</dbReference>
<evidence type="ECO:0000313" key="2">
    <source>
        <dbReference type="EMBL" id="VCW98663.1"/>
    </source>
</evidence>
<name>A0A9X9LXC5_GULGU</name>
<protein>
    <submittedName>
        <fullName evidence="2">Uncharacterized protein</fullName>
    </submittedName>
</protein>
<proteinExistence type="predicted"/>
<organism evidence="2 3">
    <name type="scientific">Gulo gulo</name>
    <name type="common">Wolverine</name>
    <name type="synonym">Gluton</name>
    <dbReference type="NCBI Taxonomy" id="48420"/>
    <lineage>
        <taxon>Eukaryota</taxon>
        <taxon>Metazoa</taxon>
        <taxon>Chordata</taxon>
        <taxon>Craniata</taxon>
        <taxon>Vertebrata</taxon>
        <taxon>Euteleostomi</taxon>
        <taxon>Mammalia</taxon>
        <taxon>Eutheria</taxon>
        <taxon>Laurasiatheria</taxon>
        <taxon>Carnivora</taxon>
        <taxon>Caniformia</taxon>
        <taxon>Musteloidea</taxon>
        <taxon>Mustelidae</taxon>
        <taxon>Guloninae</taxon>
        <taxon>Gulo</taxon>
    </lineage>
</organism>
<accession>A0A9X9LXC5</accession>
<gene>
    <name evidence="2" type="ORF">BN2614_LOCUS1</name>
</gene>
<reference evidence="2 3" key="1">
    <citation type="submission" date="2018-10" db="EMBL/GenBank/DDBJ databases">
        <authorList>
            <person name="Ekblom R."/>
            <person name="Jareborg N."/>
        </authorList>
    </citation>
    <scope>NUCLEOTIDE SEQUENCE [LARGE SCALE GENOMIC DNA]</scope>
    <source>
        <tissue evidence="2">Muscle</tissue>
    </source>
</reference>
<feature type="region of interest" description="Disordered" evidence="1">
    <location>
        <begin position="77"/>
        <end position="99"/>
    </location>
</feature>
<sequence>MFEFSVTQSANHPDLIFIFCRTVSWQVWEKKIRLVTNICSTWFCCTSASDVENRVRCRPEVTNRCASWSSLLAQSSSLAAPGAHGGTERKRRTTGPDWGARCPWKKGVANTDVLPLFILPPHCPQGPRPRL</sequence>
<comment type="caution">
    <text evidence="2">The sequence shown here is derived from an EMBL/GenBank/DDBJ whole genome shotgun (WGS) entry which is preliminary data.</text>
</comment>